<comment type="caution">
    <text evidence="16">Lacks conserved residue(s) required for the propagation of feature annotation.</text>
</comment>
<evidence type="ECO:0000256" key="2">
    <source>
        <dbReference type="ARBA" id="ARBA00022475"/>
    </source>
</evidence>
<comment type="catalytic activity">
    <reaction evidence="16 17">
        <text>a ubiquinone + n Na(+)(in) + NADH + H(+) = a ubiquinol + n Na(+)(out) + NAD(+)</text>
        <dbReference type="Rhea" id="RHEA:47748"/>
        <dbReference type="Rhea" id="RHEA-COMP:9565"/>
        <dbReference type="Rhea" id="RHEA-COMP:9566"/>
        <dbReference type="ChEBI" id="CHEBI:15378"/>
        <dbReference type="ChEBI" id="CHEBI:16389"/>
        <dbReference type="ChEBI" id="CHEBI:17976"/>
        <dbReference type="ChEBI" id="CHEBI:29101"/>
        <dbReference type="ChEBI" id="CHEBI:57540"/>
        <dbReference type="ChEBI" id="CHEBI:57945"/>
        <dbReference type="EC" id="7.2.1.1"/>
    </reaction>
</comment>
<dbReference type="EC" id="7.2.1.1" evidence="16 17"/>
<keyword evidence="13 16" id="KW-0830">Ubiquinone</keyword>
<dbReference type="Pfam" id="PF04205">
    <property type="entry name" value="FMN_bind"/>
    <property type="match status" value="1"/>
</dbReference>
<keyword evidence="1 16" id="KW-0813">Transport</keyword>
<keyword evidence="5 16" id="KW-0285">Flavoprotein</keyword>
<keyword evidence="4 16" id="KW-0597">Phosphoprotein</keyword>
<proteinExistence type="inferred from homology"/>
<keyword evidence="18" id="KW-0732">Signal</keyword>
<evidence type="ECO:0000256" key="5">
    <source>
        <dbReference type="ARBA" id="ARBA00022630"/>
    </source>
</evidence>
<evidence type="ECO:0000256" key="6">
    <source>
        <dbReference type="ARBA" id="ARBA00022643"/>
    </source>
</evidence>
<keyword evidence="11 16" id="KW-0915">Sodium</keyword>
<dbReference type="EMBL" id="CP089977">
    <property type="protein sequence ID" value="UXZ04345.1"/>
    <property type="molecule type" value="Genomic_DNA"/>
</dbReference>
<dbReference type="InterPro" id="IPR007329">
    <property type="entry name" value="FMN-bd"/>
</dbReference>
<protein>
    <recommendedName>
        <fullName evidence="16 17">Na(+)-translocating NADH-quinone reductase subunit C</fullName>
        <shortName evidence="16 17">Na(+)-NQR subunit C</shortName>
        <shortName evidence="16 17">Na(+)-translocating NQR subunit C</shortName>
        <ecNumber evidence="16 17">7.2.1.1</ecNumber>
    </recommendedName>
    <alternativeName>
        <fullName evidence="16 17">NQR complex subunit C</fullName>
    </alternativeName>
    <alternativeName>
        <fullName evidence="16 17">NQR-1 subunit C</fullName>
    </alternativeName>
</protein>
<keyword evidence="15 16" id="KW-0739">Sodium transport</keyword>
<comment type="function">
    <text evidence="16">NQR complex catalyzes the reduction of ubiquinone-1 to ubiquinol by two successive reactions, coupled with the transport of Na(+) ions from the cytoplasm to the periplasm. NqrA to NqrE are probably involved in the second step, the conversion of ubisemiquinone to ubiquinol.</text>
</comment>
<name>A0ABY6F2M1_9GAMM</name>
<dbReference type="Proteomes" id="UP001063782">
    <property type="component" value="Chromosome"/>
</dbReference>
<sequence>MSAKNSNATTMMTALVLCLVCSVMVSAAAISMKPKQDENILLDRNKNILMAANLFDPAKNTSADAQKMFESVEIKLVNTKTGTFATDEELNAAGISDVGAYDVAKASKDPATNIDLGSDDPAQIGALPQFLKVYVINDDAGKLKNIVLPINGNGLWGQIYGFLTLKNDINTIEGISFYQHKETPGLGALIETPKWRALWTDKQAYDGDKVITGVVKSGSPKPNPNYVDGITGATLTSAGVNNMIQFWLGERGYKPFLDNLRNGKEQ</sequence>
<evidence type="ECO:0000256" key="8">
    <source>
        <dbReference type="ARBA" id="ARBA00022967"/>
    </source>
</evidence>
<evidence type="ECO:0000256" key="10">
    <source>
        <dbReference type="ARBA" id="ARBA00023027"/>
    </source>
</evidence>
<evidence type="ECO:0000256" key="14">
    <source>
        <dbReference type="ARBA" id="ARBA00023136"/>
    </source>
</evidence>
<organism evidence="20 21">
    <name type="scientific">Moraxella nasicaprae</name>
    <dbReference type="NCBI Taxonomy" id="2904122"/>
    <lineage>
        <taxon>Bacteria</taxon>
        <taxon>Pseudomonadati</taxon>
        <taxon>Pseudomonadota</taxon>
        <taxon>Gammaproteobacteria</taxon>
        <taxon>Moraxellales</taxon>
        <taxon>Moraxellaceae</taxon>
        <taxon>Moraxella</taxon>
    </lineage>
</organism>
<evidence type="ECO:0000256" key="7">
    <source>
        <dbReference type="ARBA" id="ARBA00022692"/>
    </source>
</evidence>
<comment type="similarity">
    <text evidence="16 17">Belongs to the NqrC family.</text>
</comment>
<evidence type="ECO:0000313" key="21">
    <source>
        <dbReference type="Proteomes" id="UP001063782"/>
    </source>
</evidence>
<dbReference type="NCBIfam" id="NF003749">
    <property type="entry name" value="PRK05346.1-5"/>
    <property type="match status" value="1"/>
</dbReference>
<evidence type="ECO:0000256" key="11">
    <source>
        <dbReference type="ARBA" id="ARBA00023053"/>
    </source>
</evidence>
<evidence type="ECO:0000256" key="9">
    <source>
        <dbReference type="ARBA" id="ARBA00022989"/>
    </source>
</evidence>
<evidence type="ECO:0000256" key="3">
    <source>
        <dbReference type="ARBA" id="ARBA00022519"/>
    </source>
</evidence>
<evidence type="ECO:0000256" key="1">
    <source>
        <dbReference type="ARBA" id="ARBA00022448"/>
    </source>
</evidence>
<keyword evidence="21" id="KW-1185">Reference proteome</keyword>
<keyword evidence="14 16" id="KW-0472">Membrane</keyword>
<keyword evidence="3" id="KW-0997">Cell inner membrane</keyword>
<dbReference type="PANTHER" id="PTHR37838:SF1">
    <property type="entry name" value="NA(+)-TRANSLOCATING NADH-QUINONE REDUCTASE SUBUNIT C"/>
    <property type="match status" value="1"/>
</dbReference>
<dbReference type="SMART" id="SM00900">
    <property type="entry name" value="FMN_bind"/>
    <property type="match status" value="1"/>
</dbReference>
<feature type="chain" id="PRO_5047351452" description="Na(+)-translocating NADH-quinone reductase subunit C" evidence="18">
    <location>
        <begin position="28"/>
        <end position="266"/>
    </location>
</feature>
<dbReference type="PANTHER" id="PTHR37838">
    <property type="entry name" value="NA(+)-TRANSLOCATING NADH-QUINONE REDUCTASE SUBUNIT C"/>
    <property type="match status" value="1"/>
</dbReference>
<reference evidence="20" key="1">
    <citation type="submission" date="2021-12" db="EMBL/GenBank/DDBJ databases">
        <title>taxonomy of Moraxella sp. ZY201224.</title>
        <authorList>
            <person name="Li F."/>
        </authorList>
    </citation>
    <scope>NUCLEOTIDE SEQUENCE</scope>
    <source>
        <strain evidence="20">ZY201224</strain>
    </source>
</reference>
<keyword evidence="8 16" id="KW-1278">Translocase</keyword>
<evidence type="ECO:0000259" key="19">
    <source>
        <dbReference type="SMART" id="SM00900"/>
    </source>
</evidence>
<keyword evidence="7 16" id="KW-0812">Transmembrane</keyword>
<dbReference type="NCBIfam" id="TIGR01938">
    <property type="entry name" value="nqrC"/>
    <property type="match status" value="1"/>
</dbReference>
<accession>A0ABY6F2M1</accession>
<keyword evidence="2 16" id="KW-1003">Cell membrane</keyword>
<comment type="cofactor">
    <cofactor evidence="16 17">
        <name>FMN</name>
        <dbReference type="ChEBI" id="CHEBI:58210"/>
    </cofactor>
</comment>
<dbReference type="RefSeq" id="WP_263075831.1">
    <property type="nucleotide sequence ID" value="NZ_CP089977.1"/>
</dbReference>
<evidence type="ECO:0000256" key="13">
    <source>
        <dbReference type="ARBA" id="ARBA00023075"/>
    </source>
</evidence>
<feature type="modified residue" description="FMN phosphoryl threonine" evidence="16">
    <location>
        <position position="234"/>
    </location>
</feature>
<comment type="subunit">
    <text evidence="16 17">Composed of six subunits; NqrA, NqrB, NqrC, NqrD, NqrE and NqrF.</text>
</comment>
<keyword evidence="9 16" id="KW-1133">Transmembrane helix</keyword>
<feature type="domain" description="FMN-binding" evidence="19">
    <location>
        <begin position="154"/>
        <end position="251"/>
    </location>
</feature>
<keyword evidence="6 16" id="KW-0288">FMN</keyword>
<evidence type="ECO:0000256" key="12">
    <source>
        <dbReference type="ARBA" id="ARBA00023065"/>
    </source>
</evidence>
<dbReference type="InterPro" id="IPR010204">
    <property type="entry name" value="NqrC"/>
</dbReference>
<keyword evidence="10 16" id="KW-0520">NAD</keyword>
<evidence type="ECO:0000256" key="4">
    <source>
        <dbReference type="ARBA" id="ARBA00022553"/>
    </source>
</evidence>
<evidence type="ECO:0000313" key="20">
    <source>
        <dbReference type="EMBL" id="UXZ04345.1"/>
    </source>
</evidence>
<evidence type="ECO:0000256" key="18">
    <source>
        <dbReference type="SAM" id="SignalP"/>
    </source>
</evidence>
<evidence type="ECO:0000256" key="17">
    <source>
        <dbReference type="PIRNR" id="PIRNR009437"/>
    </source>
</evidence>
<dbReference type="PIRSF" id="PIRSF009437">
    <property type="entry name" value="NQR-1_subunit_C"/>
    <property type="match status" value="1"/>
</dbReference>
<evidence type="ECO:0000256" key="16">
    <source>
        <dbReference type="HAMAP-Rule" id="MF_00427"/>
    </source>
</evidence>
<comment type="subcellular location">
    <subcellularLocation>
        <location evidence="16">Cell membrane</location>
        <topology evidence="16">Single-pass membrane protein</topology>
    </subcellularLocation>
</comment>
<keyword evidence="12 16" id="KW-0406">Ion transport</keyword>
<evidence type="ECO:0000256" key="15">
    <source>
        <dbReference type="ARBA" id="ARBA00023201"/>
    </source>
</evidence>
<gene>
    <name evidence="16" type="primary">nqrC</name>
    <name evidence="20" type="ORF">LU297_07040</name>
</gene>
<dbReference type="HAMAP" id="MF_00427">
    <property type="entry name" value="NqrC"/>
    <property type="match status" value="1"/>
</dbReference>
<feature type="signal peptide" evidence="18">
    <location>
        <begin position="1"/>
        <end position="27"/>
    </location>
</feature>